<evidence type="ECO:0000256" key="7">
    <source>
        <dbReference type="SAM" id="MobiDB-lite"/>
    </source>
</evidence>
<dbReference type="GO" id="GO:0006004">
    <property type="term" value="P:fucose metabolic process"/>
    <property type="evidence" value="ECO:0007669"/>
    <property type="project" value="UniProtKB-KW"/>
</dbReference>
<dbReference type="eggNOG" id="ENOG502QS83">
    <property type="taxonomic scope" value="Eukaryota"/>
</dbReference>
<keyword evidence="3" id="KW-0808">Transferase</keyword>
<keyword evidence="8" id="KW-0472">Membrane</keyword>
<keyword evidence="2" id="KW-0328">Glycosyltransferase</keyword>
<name>A0A0A0L1X4_CUCSA</name>
<accession>A0A0A0L1X4</accession>
<reference evidence="9 10" key="4">
    <citation type="journal article" date="2011" name="BMC Genomics">
        <title>RNA-Seq improves annotation of protein-coding genes in the cucumber genome.</title>
        <authorList>
            <person name="Li Z."/>
            <person name="Zhang Z."/>
            <person name="Yan P."/>
            <person name="Huang S."/>
            <person name="Fei Z."/>
            <person name="Lin K."/>
        </authorList>
    </citation>
    <scope>NUCLEOTIDE SEQUENCE [LARGE SCALE GENOMIC DNA]</scope>
    <source>
        <strain evidence="10">cv. 9930</strain>
    </source>
</reference>
<keyword evidence="8" id="KW-0812">Transmembrane</keyword>
<dbReference type="PANTHER" id="PTHR31288">
    <property type="entry name" value="O-FUCOSYLTRANSFERASE FAMILY PROTEIN"/>
    <property type="match status" value="1"/>
</dbReference>
<keyword evidence="8" id="KW-1133">Transmembrane helix</keyword>
<evidence type="ECO:0000256" key="5">
    <source>
        <dbReference type="ARBA" id="ARBA00023277"/>
    </source>
</evidence>
<dbReference type="EMBL" id="CM002925">
    <property type="protein sequence ID" value="KGN54587.1"/>
    <property type="molecule type" value="Genomic_DNA"/>
</dbReference>
<dbReference type="AlphaFoldDB" id="A0A0A0L1X4"/>
<feature type="transmembrane region" description="Helical" evidence="8">
    <location>
        <begin position="75"/>
        <end position="96"/>
    </location>
</feature>
<dbReference type="GO" id="GO:0005794">
    <property type="term" value="C:Golgi apparatus"/>
    <property type="evidence" value="ECO:0000318"/>
    <property type="project" value="GO_Central"/>
</dbReference>
<protein>
    <recommendedName>
        <fullName evidence="6">O-fucosyltransferase family protein</fullName>
    </recommendedName>
</protein>
<reference evidence="9 10" key="3">
    <citation type="journal article" date="2010" name="BMC Genomics">
        <title>Transcriptome sequencing and comparative analysis of cucumber flowers with different sex types.</title>
        <authorList>
            <person name="Guo S."/>
            <person name="Zheng Y."/>
            <person name="Joung J.G."/>
            <person name="Liu S."/>
            <person name="Zhang Z."/>
            <person name="Crasta O.R."/>
            <person name="Sobral B.W."/>
            <person name="Xu Y."/>
            <person name="Huang S."/>
            <person name="Fei Z."/>
        </authorList>
    </citation>
    <scope>NUCLEOTIDE SEQUENCE [LARGE SCALE GENOMIC DNA]</scope>
    <source>
        <strain evidence="10">cv. 9930</strain>
    </source>
</reference>
<evidence type="ECO:0000313" key="10">
    <source>
        <dbReference type="Proteomes" id="UP000029981"/>
    </source>
</evidence>
<dbReference type="Pfam" id="PF10250">
    <property type="entry name" value="O-FucT"/>
    <property type="match status" value="1"/>
</dbReference>
<proteinExistence type="inferred from homology"/>
<evidence type="ECO:0000313" key="9">
    <source>
        <dbReference type="EMBL" id="KGN54587.1"/>
    </source>
</evidence>
<evidence type="ECO:0000256" key="2">
    <source>
        <dbReference type="ARBA" id="ARBA00022676"/>
    </source>
</evidence>
<gene>
    <name evidence="9" type="ORF">Csa_4G372090</name>
</gene>
<dbReference type="InterPro" id="IPR024709">
    <property type="entry name" value="FucosylTrfase_pln"/>
</dbReference>
<keyword evidence="10" id="KW-1185">Reference proteome</keyword>
<feature type="region of interest" description="Disordered" evidence="7">
    <location>
        <begin position="13"/>
        <end position="49"/>
    </location>
</feature>
<keyword evidence="4" id="KW-0294">Fucose metabolism</keyword>
<dbReference type="GO" id="GO:0016757">
    <property type="term" value="F:glycosyltransferase activity"/>
    <property type="evidence" value="ECO:0000318"/>
    <property type="project" value="GO_Central"/>
</dbReference>
<comment type="similarity">
    <text evidence="1">Belongs to the glycosyltransferase GT106 family.</text>
</comment>
<sequence>MKPKNLHYHAYDANGYQCDGSQSSGSSSPSPPHSPPRYASSKCRRKPRSKPHYYQPLRELFVGAFTFRFSFRQMVLLPLLYISGLIMCVGPFSSFVGQPPPPGSLYRSHQMYHRLQRHIQSDNSSAAIQLSSVWKYKRLKERKPCSNSTTSRLHSESNDPTTYLIVDANGGLNQQRSAICNAVAVAGLLNAILVIPRFEFHNVWKDSSKFGDIYDEDHFIAALDGHVKVVKELPEALMQRYDYNISNIPNFHVQAWSTANYYLAEVLPVLRREGVIRVSPFANRLAMNIPPEIQFLRCLANYEALRFSSPILTFAHKLVSRMIKKSSGDDGKYVSIHLRFEEDMVAFSCCVYDGGEAEKVEMDSIREKGWKQKFKLKTHLISPSLNRINGKCPLTPLEVGMMLRGMGFDNHTSIYLASGKLYQAERYLAPLQEMFPLLHTKESLATPDELAPFMEYSSRLAALDYMVSLLSEVFVTTQGGNFPHFLMGHRRFLYDGHAKTIKPDKRKLAILMDDRIKLSWKEFKEQMGVMLSESDRKGLMVPRIRRFNRKTSVYTYPLPECRCLQKSHNINSTDDNYILDQLFGSMR</sequence>
<dbReference type="Gramene" id="KGN54587">
    <property type="protein sequence ID" value="KGN54587"/>
    <property type="gene ID" value="Csa_4G372090"/>
</dbReference>
<dbReference type="OrthoDB" id="1892656at2759"/>
<reference evidence="9 10" key="1">
    <citation type="journal article" date="2009" name="Nat. Genet.">
        <title>The genome of the cucumber, Cucumis sativus L.</title>
        <authorList>
            <person name="Huang S."/>
            <person name="Li R."/>
            <person name="Zhang Z."/>
            <person name="Li L."/>
            <person name="Gu X."/>
            <person name="Fan W."/>
            <person name="Lucas W.J."/>
            <person name="Wang X."/>
            <person name="Xie B."/>
            <person name="Ni P."/>
            <person name="Ren Y."/>
            <person name="Zhu H."/>
            <person name="Li J."/>
            <person name="Lin K."/>
            <person name="Jin W."/>
            <person name="Fei Z."/>
            <person name="Li G."/>
            <person name="Staub J."/>
            <person name="Kilian A."/>
            <person name="van der Vossen E.A."/>
            <person name="Wu Y."/>
            <person name="Guo J."/>
            <person name="He J."/>
            <person name="Jia Z."/>
            <person name="Ren Y."/>
            <person name="Tian G."/>
            <person name="Lu Y."/>
            <person name="Ruan J."/>
            <person name="Qian W."/>
            <person name="Wang M."/>
            <person name="Huang Q."/>
            <person name="Li B."/>
            <person name="Xuan Z."/>
            <person name="Cao J."/>
            <person name="Asan"/>
            <person name="Wu Z."/>
            <person name="Zhang J."/>
            <person name="Cai Q."/>
            <person name="Bai Y."/>
            <person name="Zhao B."/>
            <person name="Han Y."/>
            <person name="Li Y."/>
            <person name="Li X."/>
            <person name="Wang S."/>
            <person name="Shi Q."/>
            <person name="Liu S."/>
            <person name="Cho W.K."/>
            <person name="Kim J.Y."/>
            <person name="Xu Y."/>
            <person name="Heller-Uszynska K."/>
            <person name="Miao H."/>
            <person name="Cheng Z."/>
            <person name="Zhang S."/>
            <person name="Wu J."/>
            <person name="Yang Y."/>
            <person name="Kang H."/>
            <person name="Li M."/>
            <person name="Liang H."/>
            <person name="Ren X."/>
            <person name="Shi Z."/>
            <person name="Wen M."/>
            <person name="Jian M."/>
            <person name="Yang H."/>
            <person name="Zhang G."/>
            <person name="Yang Z."/>
            <person name="Chen R."/>
            <person name="Liu S."/>
            <person name="Li J."/>
            <person name="Ma L."/>
            <person name="Liu H."/>
            <person name="Zhou Y."/>
            <person name="Zhao J."/>
            <person name="Fang X."/>
            <person name="Li G."/>
            <person name="Fang L."/>
            <person name="Li Y."/>
            <person name="Liu D."/>
            <person name="Zheng H."/>
            <person name="Zhang Y."/>
            <person name="Qin N."/>
            <person name="Li Z."/>
            <person name="Yang G."/>
            <person name="Yang S."/>
            <person name="Bolund L."/>
            <person name="Kristiansen K."/>
            <person name="Zheng H."/>
            <person name="Li S."/>
            <person name="Zhang X."/>
            <person name="Yang H."/>
            <person name="Wang J."/>
            <person name="Sun R."/>
            <person name="Zhang B."/>
            <person name="Jiang S."/>
            <person name="Wang J."/>
            <person name="Du Y."/>
            <person name="Li S."/>
        </authorList>
    </citation>
    <scope>NUCLEOTIDE SEQUENCE [LARGE SCALE GENOMIC DNA]</scope>
    <source>
        <strain evidence="10">cv. 9930</strain>
    </source>
</reference>
<dbReference type="KEGG" id="csv:101214561"/>
<evidence type="ECO:0000256" key="4">
    <source>
        <dbReference type="ARBA" id="ARBA00023253"/>
    </source>
</evidence>
<keyword evidence="5" id="KW-0119">Carbohydrate metabolism</keyword>
<dbReference type="InterPro" id="IPR019378">
    <property type="entry name" value="GDP-Fuc_O-FucTrfase"/>
</dbReference>
<organism evidence="9 10">
    <name type="scientific">Cucumis sativus</name>
    <name type="common">Cucumber</name>
    <dbReference type="NCBI Taxonomy" id="3659"/>
    <lineage>
        <taxon>Eukaryota</taxon>
        <taxon>Viridiplantae</taxon>
        <taxon>Streptophyta</taxon>
        <taxon>Embryophyta</taxon>
        <taxon>Tracheophyta</taxon>
        <taxon>Spermatophyta</taxon>
        <taxon>Magnoliopsida</taxon>
        <taxon>eudicotyledons</taxon>
        <taxon>Gunneridae</taxon>
        <taxon>Pentapetalae</taxon>
        <taxon>rosids</taxon>
        <taxon>fabids</taxon>
        <taxon>Cucurbitales</taxon>
        <taxon>Cucurbitaceae</taxon>
        <taxon>Benincaseae</taxon>
        <taxon>Cucumis</taxon>
    </lineage>
</organism>
<reference evidence="9 10" key="2">
    <citation type="journal article" date="2009" name="PLoS ONE">
        <title>An integrated genetic and cytogenetic map of the cucumber genome.</title>
        <authorList>
            <person name="Ren Y."/>
            <person name="Zhang Z."/>
            <person name="Liu J."/>
            <person name="Staub J.E."/>
            <person name="Han Y."/>
            <person name="Cheng Z."/>
            <person name="Li X."/>
            <person name="Lu J."/>
            <person name="Miao H."/>
            <person name="Kang H."/>
            <person name="Xie B."/>
            <person name="Gu X."/>
            <person name="Wang X."/>
            <person name="Du Y."/>
            <person name="Jin W."/>
            <person name="Huang S."/>
        </authorList>
    </citation>
    <scope>NUCLEOTIDE SEQUENCE [LARGE SCALE GENOMIC DNA]</scope>
    <source>
        <strain evidence="10">cv. 9930</strain>
    </source>
</reference>
<evidence type="ECO:0000256" key="8">
    <source>
        <dbReference type="SAM" id="Phobius"/>
    </source>
</evidence>
<evidence type="ECO:0000256" key="6">
    <source>
        <dbReference type="ARBA" id="ARBA00030350"/>
    </source>
</evidence>
<dbReference type="OMA" id="HNYNMSN"/>
<dbReference type="CDD" id="cd11299">
    <property type="entry name" value="O-FucT_plant"/>
    <property type="match status" value="1"/>
</dbReference>
<dbReference type="PIRSF" id="PIRSF009360">
    <property type="entry name" value="UCP009360"/>
    <property type="match status" value="1"/>
</dbReference>
<dbReference type="STRING" id="3659.A0A0A0L1X4"/>
<dbReference type="Proteomes" id="UP000029981">
    <property type="component" value="Chromosome 4"/>
</dbReference>
<evidence type="ECO:0000256" key="3">
    <source>
        <dbReference type="ARBA" id="ARBA00022679"/>
    </source>
</evidence>
<dbReference type="PANTHER" id="PTHR31288:SF8">
    <property type="entry name" value="O-FUCOSYLTRANSFERASE 10-RELATED"/>
    <property type="match status" value="1"/>
</dbReference>
<evidence type="ECO:0000256" key="1">
    <source>
        <dbReference type="ARBA" id="ARBA00007737"/>
    </source>
</evidence>